<protein>
    <submittedName>
        <fullName evidence="1">Uncharacterized protein</fullName>
    </submittedName>
</protein>
<evidence type="ECO:0000313" key="1">
    <source>
        <dbReference type="EMBL" id="KKM03520.1"/>
    </source>
</evidence>
<dbReference type="EMBL" id="LAZR01016663">
    <property type="protein sequence ID" value="KKM03520.1"/>
    <property type="molecule type" value="Genomic_DNA"/>
</dbReference>
<gene>
    <name evidence="1" type="ORF">LCGC14_1773640</name>
</gene>
<accession>A0A0F9GXG4</accession>
<name>A0A0F9GXG4_9ZZZZ</name>
<reference evidence="1" key="1">
    <citation type="journal article" date="2015" name="Nature">
        <title>Complex archaea that bridge the gap between prokaryotes and eukaryotes.</title>
        <authorList>
            <person name="Spang A."/>
            <person name="Saw J.H."/>
            <person name="Jorgensen S.L."/>
            <person name="Zaremba-Niedzwiedzka K."/>
            <person name="Martijn J."/>
            <person name="Lind A.E."/>
            <person name="van Eijk R."/>
            <person name="Schleper C."/>
            <person name="Guy L."/>
            <person name="Ettema T.J."/>
        </authorList>
    </citation>
    <scope>NUCLEOTIDE SEQUENCE</scope>
</reference>
<organism evidence="1">
    <name type="scientific">marine sediment metagenome</name>
    <dbReference type="NCBI Taxonomy" id="412755"/>
    <lineage>
        <taxon>unclassified sequences</taxon>
        <taxon>metagenomes</taxon>
        <taxon>ecological metagenomes</taxon>
    </lineage>
</organism>
<comment type="caution">
    <text evidence="1">The sequence shown here is derived from an EMBL/GenBank/DDBJ whole genome shotgun (WGS) entry which is preliminary data.</text>
</comment>
<proteinExistence type="predicted"/>
<sequence length="134" mass="15206">MTKYCIQWKNSRGETHSGPELWIRPRTVHFTGDLTQEDIDKIADPRPKTYVEARVLADSMNNSPEFSNTTHKAIIYKGKRRADKPAPTGAIEGFTPVFQLPSAKAGRKRMGPFPLTRYVEITDNRNIYGVRATI</sequence>
<dbReference type="AlphaFoldDB" id="A0A0F9GXG4"/>